<evidence type="ECO:0000313" key="6">
    <source>
        <dbReference type="Proteomes" id="UP000192660"/>
    </source>
</evidence>
<dbReference type="OrthoDB" id="9806150at2"/>
<evidence type="ECO:0000259" key="4">
    <source>
        <dbReference type="PROSITE" id="PS51462"/>
    </source>
</evidence>
<evidence type="ECO:0000256" key="1">
    <source>
        <dbReference type="ARBA" id="ARBA00001946"/>
    </source>
</evidence>
<dbReference type="PANTHER" id="PTHR11839:SF18">
    <property type="entry name" value="NUDIX HYDROLASE DOMAIN-CONTAINING PROTEIN"/>
    <property type="match status" value="1"/>
</dbReference>
<gene>
    <name evidence="5" type="ORF">SAMN00768000_3526</name>
</gene>
<keyword evidence="2 3" id="KW-0378">Hydrolase</keyword>
<sequence>MITRDGPENTVLKNSHATVMSVPVRNNGEPNEPFILVSRRSFVVICAYNHLGQLLFVNQHRFAANRSSLELPQGELEDGESPTTAAIRELVEETGVLVPASAVLDANVQIYEAADWCQASGHLCFVNIANHCGRLYQPEFNVEWLNPLEFDAFIDKGRVIDATTIAAVHIFMSKRNGLDSA</sequence>
<keyword evidence="6" id="KW-1185">Reference proteome</keyword>
<dbReference type="EMBL" id="FWWY01000002">
    <property type="protein sequence ID" value="SMC07915.1"/>
    <property type="molecule type" value="Genomic_DNA"/>
</dbReference>
<reference evidence="6" key="1">
    <citation type="submission" date="2017-04" db="EMBL/GenBank/DDBJ databases">
        <authorList>
            <person name="Varghese N."/>
            <person name="Submissions S."/>
        </authorList>
    </citation>
    <scope>NUCLEOTIDE SEQUENCE [LARGE SCALE GENOMIC DNA]</scope>
    <source>
        <strain evidence="6">DSM 9293</strain>
    </source>
</reference>
<accession>A0A1W1WNW7</accession>
<dbReference type="PRINTS" id="PR00502">
    <property type="entry name" value="NUDIXFAMILY"/>
</dbReference>
<dbReference type="PROSITE" id="PS51462">
    <property type="entry name" value="NUDIX"/>
    <property type="match status" value="1"/>
</dbReference>
<comment type="similarity">
    <text evidence="3">Belongs to the Nudix hydrolase family.</text>
</comment>
<dbReference type="AlphaFoldDB" id="A0A1W1WNW7"/>
<dbReference type="GO" id="GO:0016462">
    <property type="term" value="F:pyrophosphatase activity"/>
    <property type="evidence" value="ECO:0007669"/>
    <property type="project" value="UniProtKB-ARBA"/>
</dbReference>
<evidence type="ECO:0000256" key="2">
    <source>
        <dbReference type="ARBA" id="ARBA00022801"/>
    </source>
</evidence>
<dbReference type="InterPro" id="IPR020476">
    <property type="entry name" value="Nudix_hydrolase"/>
</dbReference>
<dbReference type="PROSITE" id="PS00893">
    <property type="entry name" value="NUDIX_BOX"/>
    <property type="match status" value="1"/>
</dbReference>
<dbReference type="CDD" id="cd03424">
    <property type="entry name" value="NUDIX_ADPRase_Nudt5_UGPPase_Nudt14"/>
    <property type="match status" value="1"/>
</dbReference>
<dbReference type="GO" id="GO:0006753">
    <property type="term" value="P:nucleoside phosphate metabolic process"/>
    <property type="evidence" value="ECO:0007669"/>
    <property type="project" value="TreeGrafter"/>
</dbReference>
<dbReference type="Gene3D" id="3.90.79.10">
    <property type="entry name" value="Nucleoside Triphosphate Pyrophosphohydrolase"/>
    <property type="match status" value="1"/>
</dbReference>
<evidence type="ECO:0000313" key="5">
    <source>
        <dbReference type="EMBL" id="SMC07915.1"/>
    </source>
</evidence>
<comment type="cofactor">
    <cofactor evidence="1">
        <name>Mg(2+)</name>
        <dbReference type="ChEBI" id="CHEBI:18420"/>
    </cofactor>
</comment>
<dbReference type="Proteomes" id="UP000192660">
    <property type="component" value="Unassembled WGS sequence"/>
</dbReference>
<evidence type="ECO:0000256" key="3">
    <source>
        <dbReference type="RuleBase" id="RU003476"/>
    </source>
</evidence>
<protein>
    <submittedName>
        <fullName evidence="5">NUDIX domain-containing protein</fullName>
    </submittedName>
</protein>
<dbReference type="InterPro" id="IPR000086">
    <property type="entry name" value="NUDIX_hydrolase_dom"/>
</dbReference>
<name>A0A1W1WNW7_SULTA</name>
<organism evidence="5 6">
    <name type="scientific">Sulfobacillus thermosulfidooxidans (strain DSM 9293 / VKM B-1269 / AT-1)</name>
    <dbReference type="NCBI Taxonomy" id="929705"/>
    <lineage>
        <taxon>Bacteria</taxon>
        <taxon>Bacillati</taxon>
        <taxon>Bacillota</taxon>
        <taxon>Clostridia</taxon>
        <taxon>Eubacteriales</taxon>
        <taxon>Clostridiales Family XVII. Incertae Sedis</taxon>
        <taxon>Sulfobacillus</taxon>
    </lineage>
</organism>
<dbReference type="PANTHER" id="PTHR11839">
    <property type="entry name" value="UDP/ADP-SUGAR PYROPHOSPHATASE"/>
    <property type="match status" value="1"/>
</dbReference>
<dbReference type="InterPro" id="IPR020084">
    <property type="entry name" value="NUDIX_hydrolase_CS"/>
</dbReference>
<dbReference type="InterPro" id="IPR015797">
    <property type="entry name" value="NUDIX_hydrolase-like_dom_sf"/>
</dbReference>
<proteinExistence type="inferred from homology"/>
<dbReference type="Pfam" id="PF00293">
    <property type="entry name" value="NUDIX"/>
    <property type="match status" value="1"/>
</dbReference>
<feature type="domain" description="Nudix hydrolase" evidence="4">
    <location>
        <begin position="38"/>
        <end position="167"/>
    </location>
</feature>
<dbReference type="SUPFAM" id="SSF55811">
    <property type="entry name" value="Nudix"/>
    <property type="match status" value="1"/>
</dbReference>
<dbReference type="GO" id="GO:0019693">
    <property type="term" value="P:ribose phosphate metabolic process"/>
    <property type="evidence" value="ECO:0007669"/>
    <property type="project" value="TreeGrafter"/>
</dbReference>